<dbReference type="InterPro" id="IPR002397">
    <property type="entry name" value="Cyt_P450_B"/>
</dbReference>
<evidence type="ECO:0000313" key="4">
    <source>
        <dbReference type="Proteomes" id="UP001293718"/>
    </source>
</evidence>
<keyword evidence="2" id="KW-0408">Iron</keyword>
<dbReference type="Proteomes" id="UP001293718">
    <property type="component" value="Unassembled WGS sequence"/>
</dbReference>
<dbReference type="PANTHER" id="PTHR46696">
    <property type="entry name" value="P450, PUTATIVE (EUROFUNG)-RELATED"/>
    <property type="match status" value="1"/>
</dbReference>
<evidence type="ECO:0000256" key="2">
    <source>
        <dbReference type="RuleBase" id="RU000461"/>
    </source>
</evidence>
<keyword evidence="2" id="KW-0349">Heme</keyword>
<dbReference type="PROSITE" id="PS00086">
    <property type="entry name" value="CYTOCHROME_P450"/>
    <property type="match status" value="1"/>
</dbReference>
<dbReference type="CDD" id="cd20625">
    <property type="entry name" value="CYP164-like"/>
    <property type="match status" value="1"/>
</dbReference>
<keyword evidence="4" id="KW-1185">Reference proteome</keyword>
<keyword evidence="2" id="KW-0560">Oxidoreductase</keyword>
<dbReference type="InterPro" id="IPR036396">
    <property type="entry name" value="Cyt_P450_sf"/>
</dbReference>
<organism evidence="3 4">
    <name type="scientific">Azohydromonas lata</name>
    <dbReference type="NCBI Taxonomy" id="45677"/>
    <lineage>
        <taxon>Bacteria</taxon>
        <taxon>Pseudomonadati</taxon>
        <taxon>Pseudomonadota</taxon>
        <taxon>Betaproteobacteria</taxon>
        <taxon>Burkholderiales</taxon>
        <taxon>Sphaerotilaceae</taxon>
        <taxon>Azohydromonas</taxon>
    </lineage>
</organism>
<keyword evidence="2" id="KW-0503">Monooxygenase</keyword>
<evidence type="ECO:0000313" key="3">
    <source>
        <dbReference type="EMBL" id="MDZ5459761.1"/>
    </source>
</evidence>
<accession>A0ABU5ILI8</accession>
<sequence>MSALLAPREAVAPFVDLEFLQDPYPAYARLREAGALLWSNEFFGGAWLLTRHADVESALRDPRLSARRTGGWVMRAAEPQGRDELTPMQRLFTRCLPFLDAPDHTRLRKVLQPAFRPDRIQALKPVTQALIDELLDEAGDEFDFMEAIARPLPARVIAKLMDVDSAIYADFTAWSEDIAAFLGAVNPTQAQVRAAQRSVVALAGYFERELLPARRQHPGDDLVSLLLAAQADGQVEDGAELLAQCAMLLFAGYETTRHLLGNAVHALLTHRAQWERLCEQPELLPNAVRELLRHDTPVQWSGRRVMADFTLHGQRLQRGELVLAMIGAANRDPARHEMPELLDVARANPGALSFGTGPHVCLGASLTQLETQTVLGALLKRRPGLKLNGVSVRTQSPLYRGFVRLLVAG</sequence>
<dbReference type="PANTHER" id="PTHR46696:SF1">
    <property type="entry name" value="CYTOCHROME P450 YJIB-RELATED"/>
    <property type="match status" value="1"/>
</dbReference>
<dbReference type="InterPro" id="IPR017972">
    <property type="entry name" value="Cyt_P450_CS"/>
</dbReference>
<comment type="caution">
    <text evidence="3">The sequence shown here is derived from an EMBL/GenBank/DDBJ whole genome shotgun (WGS) entry which is preliminary data.</text>
</comment>
<keyword evidence="2" id="KW-0479">Metal-binding</keyword>
<dbReference type="PRINTS" id="PR00359">
    <property type="entry name" value="BP450"/>
</dbReference>
<dbReference type="Gene3D" id="1.10.630.10">
    <property type="entry name" value="Cytochrome P450"/>
    <property type="match status" value="1"/>
</dbReference>
<reference evidence="3 4" key="1">
    <citation type="submission" date="2023-11" db="EMBL/GenBank/DDBJ databases">
        <title>Draft genome of Azohydromonas lata strain H1 (DSM1123), a polyhydroxyalkanoate producer.</title>
        <authorList>
            <person name="Traversa D."/>
            <person name="D'Addabbo P."/>
            <person name="Pazzani C."/>
            <person name="Manzari C."/>
            <person name="Chiara M."/>
            <person name="Scrascia M."/>
        </authorList>
    </citation>
    <scope>NUCLEOTIDE SEQUENCE [LARGE SCALE GENOMIC DNA]</scope>
    <source>
        <strain evidence="3 4">H1</strain>
    </source>
</reference>
<dbReference type="SUPFAM" id="SSF48264">
    <property type="entry name" value="Cytochrome P450"/>
    <property type="match status" value="1"/>
</dbReference>
<dbReference type="RefSeq" id="WP_322467417.1">
    <property type="nucleotide sequence ID" value="NZ_JAXOJX010000050.1"/>
</dbReference>
<gene>
    <name evidence="3" type="ORF">SM757_24585</name>
</gene>
<name>A0ABU5ILI8_9BURK</name>
<dbReference type="InterPro" id="IPR001128">
    <property type="entry name" value="Cyt_P450"/>
</dbReference>
<evidence type="ECO:0000256" key="1">
    <source>
        <dbReference type="ARBA" id="ARBA00010617"/>
    </source>
</evidence>
<dbReference type="Pfam" id="PF00067">
    <property type="entry name" value="p450"/>
    <property type="match status" value="1"/>
</dbReference>
<comment type="similarity">
    <text evidence="1 2">Belongs to the cytochrome P450 family.</text>
</comment>
<proteinExistence type="inferred from homology"/>
<protein>
    <submittedName>
        <fullName evidence="3">Cytochrome P450</fullName>
    </submittedName>
</protein>
<dbReference type="EMBL" id="JAXOJX010000050">
    <property type="protein sequence ID" value="MDZ5459761.1"/>
    <property type="molecule type" value="Genomic_DNA"/>
</dbReference>